<keyword evidence="4" id="KW-0274">FAD</keyword>
<feature type="active site" description="Proton acceptor" evidence="3">
    <location>
        <position position="468"/>
    </location>
</feature>
<dbReference type="InterPro" id="IPR012132">
    <property type="entry name" value="GMC_OxRdtase"/>
</dbReference>
<proteinExistence type="inferred from homology"/>
<evidence type="ECO:0000259" key="6">
    <source>
        <dbReference type="Pfam" id="PF05199"/>
    </source>
</evidence>
<dbReference type="Pfam" id="PF00732">
    <property type="entry name" value="GMC_oxred_N"/>
    <property type="match status" value="1"/>
</dbReference>
<dbReference type="AlphaFoldDB" id="K5V7K9"/>
<gene>
    <name evidence="7" type="ORF">PHACADRAFT_135864</name>
</gene>
<dbReference type="Gene3D" id="3.30.560.10">
    <property type="entry name" value="Glucose Oxidase, domain 3"/>
    <property type="match status" value="2"/>
</dbReference>
<dbReference type="GO" id="GO:0016614">
    <property type="term" value="F:oxidoreductase activity, acting on CH-OH group of donors"/>
    <property type="evidence" value="ECO:0007669"/>
    <property type="project" value="InterPro"/>
</dbReference>
<feature type="domain" description="Glucose-methanol-choline oxidoreductase N-terminal" evidence="5">
    <location>
        <begin position="27"/>
        <end position="251"/>
    </location>
</feature>
<evidence type="ECO:0000313" key="8">
    <source>
        <dbReference type="Proteomes" id="UP000008370"/>
    </source>
</evidence>
<dbReference type="PIRSF" id="PIRSF000137">
    <property type="entry name" value="Alcohol_oxidase"/>
    <property type="match status" value="1"/>
</dbReference>
<dbReference type="GeneID" id="18908345"/>
<dbReference type="PANTHER" id="PTHR11552">
    <property type="entry name" value="GLUCOSE-METHANOL-CHOLINE GMC OXIDOREDUCTASE"/>
    <property type="match status" value="1"/>
</dbReference>
<feature type="active site" description="Proton donor" evidence="3">
    <location>
        <position position="425"/>
    </location>
</feature>
<dbReference type="Proteomes" id="UP000008370">
    <property type="component" value="Unassembled WGS sequence"/>
</dbReference>
<dbReference type="HOGENOM" id="CLU_002865_6_0_1"/>
<dbReference type="InParanoid" id="K5V7K9"/>
<comment type="cofactor">
    <cofactor evidence="1 4">
        <name>FAD</name>
        <dbReference type="ChEBI" id="CHEBI:57692"/>
    </cofactor>
</comment>
<dbReference type="PANTHER" id="PTHR11552:SF210">
    <property type="entry name" value="GLUCOSE-METHANOL-CHOLINE OXIDOREDUCTASE N-TERMINAL DOMAIN-CONTAINING PROTEIN-RELATED"/>
    <property type="match status" value="1"/>
</dbReference>
<name>K5V7K9_PHACS</name>
<feature type="binding site" evidence="4">
    <location>
        <begin position="424"/>
        <end position="425"/>
    </location>
    <ligand>
        <name>FAD</name>
        <dbReference type="ChEBI" id="CHEBI:57692"/>
    </ligand>
</feature>
<evidence type="ECO:0000256" key="4">
    <source>
        <dbReference type="PIRSR" id="PIRSR000137-2"/>
    </source>
</evidence>
<dbReference type="Gene3D" id="3.50.50.60">
    <property type="entry name" value="FAD/NAD(P)-binding domain"/>
    <property type="match status" value="2"/>
</dbReference>
<feature type="binding site" evidence="4">
    <location>
        <position position="163"/>
    </location>
    <ligand>
        <name>FAD</name>
        <dbReference type="ChEBI" id="CHEBI:57692"/>
    </ligand>
</feature>
<evidence type="ECO:0000259" key="5">
    <source>
        <dbReference type="Pfam" id="PF00732"/>
    </source>
</evidence>
<dbReference type="InterPro" id="IPR007867">
    <property type="entry name" value="GMC_OxRtase_C"/>
</dbReference>
<evidence type="ECO:0008006" key="9">
    <source>
        <dbReference type="Google" id="ProtNLM"/>
    </source>
</evidence>
<sequence length="499" mass="55122">MADKLARSQDIDGELFDYIIIGEYPRSGLGGSSAMNVLAYTEPVHEEMDMLEALGNPGWNWETFQKYAKKAEGFRTPCPREIDGGFRDLYNSDSVGHSGPLTLSFAPTGTGADAAFQQSLAKNGLSVLADAAPGRFYQPLTQIRAVVWMLQRPNLKVLTEAYVCRILTEGRGENVVARGVEFKHGGRMQKVFAAREIILILKLRDVLSRAIKSPQILELSGIGDKEILEPLGINAVIDLPAVGGNLQEHYVCRSPYMRMKEGKGLISGHMLTDERAAVDVKEMHKLSIDYTVVMNAFAFTPLQTVTDRVPQIIAKKKAQLTSNWATYSPGLRKQFELMLKLLESDKGADIEYLISATAFRPVPEPHKPHMGITSNLTHPWSRGAIRTPPFSDLIDLELTPGSAVDVTTDEKLKEFIGRNIATTWHTCGTCSMMPKDLGGVVDPELRVYGTKNMRVVDLSVLPLMVAVHTQAIVYGIAEQGEHFMTISSRTRRADAIMAF</sequence>
<evidence type="ECO:0000256" key="2">
    <source>
        <dbReference type="ARBA" id="ARBA00010790"/>
    </source>
</evidence>
<dbReference type="STRING" id="650164.K5V7K9"/>
<accession>K5V7K9</accession>
<dbReference type="GO" id="GO:0050660">
    <property type="term" value="F:flavin adenine dinucleotide binding"/>
    <property type="evidence" value="ECO:0007669"/>
    <property type="project" value="InterPro"/>
</dbReference>
<dbReference type="InterPro" id="IPR036188">
    <property type="entry name" value="FAD/NAD-bd_sf"/>
</dbReference>
<dbReference type="RefSeq" id="XP_007391351.1">
    <property type="nucleotide sequence ID" value="XM_007391289.1"/>
</dbReference>
<evidence type="ECO:0000256" key="3">
    <source>
        <dbReference type="PIRSR" id="PIRSR000137-1"/>
    </source>
</evidence>
<reference evidence="7 8" key="1">
    <citation type="journal article" date="2012" name="BMC Genomics">
        <title>Comparative genomics of the white-rot fungi, Phanerochaete carnosa and P. chrysosporium, to elucidate the genetic basis of the distinct wood types they colonize.</title>
        <authorList>
            <person name="Suzuki H."/>
            <person name="MacDonald J."/>
            <person name="Syed K."/>
            <person name="Salamov A."/>
            <person name="Hori C."/>
            <person name="Aerts A."/>
            <person name="Henrissat B."/>
            <person name="Wiebenga A."/>
            <person name="vanKuyk P.A."/>
            <person name="Barry K."/>
            <person name="Lindquist E."/>
            <person name="LaButti K."/>
            <person name="Lapidus A."/>
            <person name="Lucas S."/>
            <person name="Coutinho P."/>
            <person name="Gong Y."/>
            <person name="Samejima M."/>
            <person name="Mahadevan R."/>
            <person name="Abou-Zaid M."/>
            <person name="de Vries R.P."/>
            <person name="Igarashi K."/>
            <person name="Yadav J.S."/>
            <person name="Grigoriev I.V."/>
            <person name="Master E.R."/>
        </authorList>
    </citation>
    <scope>NUCLEOTIDE SEQUENCE [LARGE SCALE GENOMIC DNA]</scope>
    <source>
        <strain evidence="7 8">HHB-10118-sp</strain>
    </source>
</reference>
<dbReference type="KEGG" id="pco:PHACADRAFT_135864"/>
<dbReference type="SUPFAM" id="SSF54373">
    <property type="entry name" value="FAD-linked reductases, C-terminal domain"/>
    <property type="match status" value="1"/>
</dbReference>
<feature type="domain" description="Glucose-methanol-choline oxidoreductase C-terminal" evidence="6">
    <location>
        <begin position="397"/>
        <end position="477"/>
    </location>
</feature>
<evidence type="ECO:0000313" key="7">
    <source>
        <dbReference type="EMBL" id="EKM58756.1"/>
    </source>
</evidence>
<dbReference type="SUPFAM" id="SSF51905">
    <property type="entry name" value="FAD/NAD(P)-binding domain"/>
    <property type="match status" value="1"/>
</dbReference>
<dbReference type="OrthoDB" id="269227at2759"/>
<keyword evidence="4" id="KW-0285">Flavoprotein</keyword>
<keyword evidence="8" id="KW-1185">Reference proteome</keyword>
<dbReference type="Pfam" id="PF05199">
    <property type="entry name" value="GMC_oxred_C"/>
    <property type="match status" value="1"/>
</dbReference>
<protein>
    <recommendedName>
        <fullName evidence="9">Glucose-methanol-choline oxidoreductase N-terminal domain-containing protein</fullName>
    </recommendedName>
</protein>
<dbReference type="EMBL" id="JH930469">
    <property type="protein sequence ID" value="EKM58756.1"/>
    <property type="molecule type" value="Genomic_DNA"/>
</dbReference>
<dbReference type="InterPro" id="IPR000172">
    <property type="entry name" value="GMC_OxRdtase_N"/>
</dbReference>
<comment type="similarity">
    <text evidence="2">Belongs to the GMC oxidoreductase family.</text>
</comment>
<evidence type="ECO:0000256" key="1">
    <source>
        <dbReference type="ARBA" id="ARBA00001974"/>
    </source>
</evidence>
<organism evidence="7 8">
    <name type="scientific">Phanerochaete carnosa (strain HHB-10118-sp)</name>
    <name type="common">White-rot fungus</name>
    <name type="synonym">Peniophora carnosa</name>
    <dbReference type="NCBI Taxonomy" id="650164"/>
    <lineage>
        <taxon>Eukaryota</taxon>
        <taxon>Fungi</taxon>
        <taxon>Dikarya</taxon>
        <taxon>Basidiomycota</taxon>
        <taxon>Agaricomycotina</taxon>
        <taxon>Agaricomycetes</taxon>
        <taxon>Polyporales</taxon>
        <taxon>Phanerochaetaceae</taxon>
        <taxon>Phanerochaete</taxon>
    </lineage>
</organism>